<evidence type="ECO:0000313" key="3">
    <source>
        <dbReference type="Proteomes" id="UP001443914"/>
    </source>
</evidence>
<organism evidence="2 3">
    <name type="scientific">Saponaria officinalis</name>
    <name type="common">Common soapwort</name>
    <name type="synonym">Lychnis saponaria</name>
    <dbReference type="NCBI Taxonomy" id="3572"/>
    <lineage>
        <taxon>Eukaryota</taxon>
        <taxon>Viridiplantae</taxon>
        <taxon>Streptophyta</taxon>
        <taxon>Embryophyta</taxon>
        <taxon>Tracheophyta</taxon>
        <taxon>Spermatophyta</taxon>
        <taxon>Magnoliopsida</taxon>
        <taxon>eudicotyledons</taxon>
        <taxon>Gunneridae</taxon>
        <taxon>Pentapetalae</taxon>
        <taxon>Caryophyllales</taxon>
        <taxon>Caryophyllaceae</taxon>
        <taxon>Caryophylleae</taxon>
        <taxon>Saponaria</taxon>
    </lineage>
</organism>
<reference evidence="2" key="1">
    <citation type="submission" date="2024-03" db="EMBL/GenBank/DDBJ databases">
        <title>WGS assembly of Saponaria officinalis var. Norfolk2.</title>
        <authorList>
            <person name="Jenkins J."/>
            <person name="Shu S."/>
            <person name="Grimwood J."/>
            <person name="Barry K."/>
            <person name="Goodstein D."/>
            <person name="Schmutz J."/>
            <person name="Leebens-Mack J."/>
            <person name="Osbourn A."/>
        </authorList>
    </citation>
    <scope>NUCLEOTIDE SEQUENCE [LARGE SCALE GENOMIC DNA]</scope>
    <source>
        <strain evidence="2">JIC</strain>
    </source>
</reference>
<protein>
    <recommendedName>
        <fullName evidence="1">DUF569 domain-containing protein</fullName>
    </recommendedName>
</protein>
<name>A0AAW1GUF3_SAPOF</name>
<dbReference type="Proteomes" id="UP001443914">
    <property type="component" value="Unassembled WGS sequence"/>
</dbReference>
<gene>
    <name evidence="2" type="ORF">RND81_14G249500</name>
</gene>
<proteinExistence type="predicted"/>
<dbReference type="Pfam" id="PF04601">
    <property type="entry name" value="DUF569"/>
    <property type="match status" value="1"/>
</dbReference>
<keyword evidence="3" id="KW-1185">Reference proteome</keyword>
<accession>A0AAW1GUF3</accession>
<evidence type="ECO:0000259" key="1">
    <source>
        <dbReference type="Pfam" id="PF04601"/>
    </source>
</evidence>
<comment type="caution">
    <text evidence="2">The sequence shown here is derived from an EMBL/GenBank/DDBJ whole genome shotgun (WGS) entry which is preliminary data.</text>
</comment>
<sequence>MESLQNKKKLAMELKDEAGYYLVACDDRRSVKGEKNPTRRETAQWIVKGKDPQKLALLMSIYGKYLAVEGNTGKIIQVEEGEKDCSRGWRLEETGEGFPNVFLRTSQPHMDYYLMIRLDGTVIKRNYFGIDKYLWLLFEALASWTLEIVHKPKPFIEEEKEDEDEKRGIVVQIGQQVNYNGWSRESSSSYVNSGKNVNHGNGNQINGGVDIRTVHEGQIVNVVKKTLGSTVAHKEANASEIHNKNCTCCSIH</sequence>
<dbReference type="InterPro" id="IPR007679">
    <property type="entry name" value="DUF569"/>
</dbReference>
<dbReference type="EMBL" id="JBDFQZ010000014">
    <property type="protein sequence ID" value="KAK9667339.1"/>
    <property type="molecule type" value="Genomic_DNA"/>
</dbReference>
<evidence type="ECO:0000313" key="2">
    <source>
        <dbReference type="EMBL" id="KAK9667339.1"/>
    </source>
</evidence>
<dbReference type="AlphaFoldDB" id="A0AAW1GUF3"/>
<feature type="domain" description="DUF569" evidence="1">
    <location>
        <begin position="8"/>
        <end position="69"/>
    </location>
</feature>